<evidence type="ECO:0000256" key="4">
    <source>
        <dbReference type="ARBA" id="ARBA00022475"/>
    </source>
</evidence>
<dbReference type="CDD" id="cd13959">
    <property type="entry name" value="PT_UbiA_COQ2"/>
    <property type="match status" value="1"/>
</dbReference>
<dbReference type="Pfam" id="PF01040">
    <property type="entry name" value="UbiA"/>
    <property type="match status" value="1"/>
</dbReference>
<dbReference type="InterPro" id="IPR030470">
    <property type="entry name" value="UbiA_prenylTrfase_CS"/>
</dbReference>
<dbReference type="PANTHER" id="PTHR11048">
    <property type="entry name" value="PRENYLTRANSFERASES"/>
    <property type="match status" value="1"/>
</dbReference>
<dbReference type="Gene3D" id="1.10.357.140">
    <property type="entry name" value="UbiA prenyltransferase"/>
    <property type="match status" value="1"/>
</dbReference>
<evidence type="ECO:0000256" key="8">
    <source>
        <dbReference type="ARBA" id="ARBA00022692"/>
    </source>
</evidence>
<comment type="subcellular location">
    <subcellularLocation>
        <location evidence="11">Cell inner membrane</location>
        <topology evidence="11">Multi-pass membrane protein</topology>
    </subcellularLocation>
    <subcellularLocation>
        <location evidence="2">Membrane</location>
        <topology evidence="2">Multi-pass membrane protein</topology>
    </subcellularLocation>
</comment>
<evidence type="ECO:0000256" key="7">
    <source>
        <dbReference type="ARBA" id="ARBA00022688"/>
    </source>
</evidence>
<evidence type="ECO:0000313" key="13">
    <source>
        <dbReference type="EMBL" id="CAI27102.1"/>
    </source>
</evidence>
<evidence type="ECO:0000256" key="9">
    <source>
        <dbReference type="ARBA" id="ARBA00022989"/>
    </source>
</evidence>
<feature type="transmembrane region" description="Helical" evidence="11">
    <location>
        <begin position="122"/>
        <end position="140"/>
    </location>
</feature>
<dbReference type="RefSeq" id="WP_011155259.1">
    <property type="nucleotide sequence ID" value="NC_005295.2"/>
</dbReference>
<feature type="transmembrane region" description="Helical" evidence="11">
    <location>
        <begin position="175"/>
        <end position="194"/>
    </location>
</feature>
<evidence type="ECO:0000256" key="2">
    <source>
        <dbReference type="ARBA" id="ARBA00004141"/>
    </source>
</evidence>
<comment type="cofactor">
    <cofactor evidence="1 11">
        <name>Mg(2+)</name>
        <dbReference type="ChEBI" id="CHEBI:18420"/>
    </cofactor>
</comment>
<reference evidence="13 14" key="1">
    <citation type="journal article" date="2006" name="J. Bacteriol.">
        <title>Comparative genomic analysis of three strains of Ehrlichia ruminantium reveals an active process of genome size plasticity.</title>
        <authorList>
            <person name="Frutos R."/>
            <person name="Viari A."/>
            <person name="Ferraz C."/>
            <person name="Morgat A."/>
            <person name="Eychenie S."/>
            <person name="Kandassami Y."/>
            <person name="Chantal I."/>
            <person name="Bensaid A."/>
            <person name="Coissac E."/>
            <person name="Vachiery N."/>
            <person name="Demaille J."/>
            <person name="Martinez D."/>
        </authorList>
    </citation>
    <scope>NUCLEOTIDE SEQUENCE [LARGE SCALE GENOMIC DNA]</scope>
    <source>
        <strain evidence="13 14">Welgevonden</strain>
    </source>
</reference>
<dbReference type="FunFam" id="1.20.120.1780:FF:000001">
    <property type="entry name" value="4-hydroxybenzoate octaprenyltransferase"/>
    <property type="match status" value="1"/>
</dbReference>
<dbReference type="Proteomes" id="UP000001021">
    <property type="component" value="Chromosome"/>
</dbReference>
<dbReference type="PROSITE" id="PS00943">
    <property type="entry name" value="UBIA"/>
    <property type="match status" value="1"/>
</dbReference>
<feature type="transmembrane region" description="Helical" evidence="11">
    <location>
        <begin position="223"/>
        <end position="256"/>
    </location>
</feature>
<proteinExistence type="inferred from homology"/>
<evidence type="ECO:0000256" key="10">
    <source>
        <dbReference type="ARBA" id="ARBA00023136"/>
    </source>
</evidence>
<dbReference type="InterPro" id="IPR000537">
    <property type="entry name" value="UbiA_prenyltransferase"/>
</dbReference>
<keyword evidence="5 11" id="KW-0997">Cell inner membrane</keyword>
<evidence type="ECO:0000256" key="1">
    <source>
        <dbReference type="ARBA" id="ARBA00001946"/>
    </source>
</evidence>
<comment type="similarity">
    <text evidence="3 11">Belongs to the UbiA prenyltransferase family.</text>
</comment>
<feature type="transmembrane region" description="Helical" evidence="11">
    <location>
        <begin position="21"/>
        <end position="41"/>
    </location>
</feature>
<dbReference type="InterPro" id="IPR044878">
    <property type="entry name" value="UbiA_sf"/>
</dbReference>
<keyword evidence="10 11" id="KW-0472">Membrane</keyword>
<dbReference type="InterPro" id="IPR039653">
    <property type="entry name" value="Prenyltransferase"/>
</dbReference>
<feature type="transmembrane region" description="Helical" evidence="11">
    <location>
        <begin position="149"/>
        <end position="169"/>
    </location>
</feature>
<gene>
    <name evidence="11 13" type="primary">ubiA</name>
    <name evidence="13" type="ordered locus">ERWE_CDS_06080</name>
</gene>
<dbReference type="UniPathway" id="UPA00232"/>
<evidence type="ECO:0000256" key="5">
    <source>
        <dbReference type="ARBA" id="ARBA00022519"/>
    </source>
</evidence>
<evidence type="ECO:0000256" key="3">
    <source>
        <dbReference type="ARBA" id="ARBA00005985"/>
    </source>
</evidence>
<feature type="transmembrane region" description="Helical" evidence="11">
    <location>
        <begin position="53"/>
        <end position="75"/>
    </location>
</feature>
<protein>
    <recommendedName>
        <fullName evidence="11 12">4-hydroxybenzoate octaprenyltransferase</fullName>
        <ecNumber evidence="11 12">2.5.1.39</ecNumber>
    </recommendedName>
    <alternativeName>
        <fullName evidence="11">4-HB polyprenyltransferase</fullName>
    </alternativeName>
</protein>
<organism evidence="13 14">
    <name type="scientific">Ehrlichia ruminantium (strain Welgevonden)</name>
    <dbReference type="NCBI Taxonomy" id="254945"/>
    <lineage>
        <taxon>Bacteria</taxon>
        <taxon>Pseudomonadati</taxon>
        <taxon>Pseudomonadota</taxon>
        <taxon>Alphaproteobacteria</taxon>
        <taxon>Rickettsiales</taxon>
        <taxon>Anaplasmataceae</taxon>
        <taxon>Ehrlichia</taxon>
    </lineage>
</organism>
<evidence type="ECO:0000256" key="6">
    <source>
        <dbReference type="ARBA" id="ARBA00022679"/>
    </source>
</evidence>
<dbReference type="HOGENOM" id="CLU_034879_0_2_5"/>
<comment type="catalytic activity">
    <reaction evidence="11">
        <text>all-trans-octaprenyl diphosphate + 4-hydroxybenzoate = 4-hydroxy-3-(all-trans-octaprenyl)benzoate + diphosphate</text>
        <dbReference type="Rhea" id="RHEA:27782"/>
        <dbReference type="ChEBI" id="CHEBI:1617"/>
        <dbReference type="ChEBI" id="CHEBI:17879"/>
        <dbReference type="ChEBI" id="CHEBI:33019"/>
        <dbReference type="ChEBI" id="CHEBI:57711"/>
        <dbReference type="EC" id="2.5.1.39"/>
    </reaction>
</comment>
<dbReference type="GeneID" id="33058396"/>
<feature type="transmembrane region" description="Helical" evidence="11">
    <location>
        <begin position="96"/>
        <end position="116"/>
    </location>
</feature>
<dbReference type="eggNOG" id="COG0382">
    <property type="taxonomic scope" value="Bacteria"/>
</dbReference>
<dbReference type="HAMAP" id="MF_01635">
    <property type="entry name" value="UbiA"/>
    <property type="match status" value="1"/>
</dbReference>
<accession>A0A0H3M8R5</accession>
<comment type="function">
    <text evidence="11">Catalyzes the prenylation of para-hydroxybenzoate (PHB) with an all-trans polyprenyl group. Mediates the second step in the final reaction sequence of ubiquinone-8 (UQ-8) biosynthesis, which is the condensation of the polyisoprenoid side chain with PHB, generating the first membrane-bound Q intermediate 3-octaprenyl-4-hydroxybenzoate.</text>
</comment>
<dbReference type="GO" id="GO:0008412">
    <property type="term" value="F:4-hydroxybenzoate polyprenyltransferase activity"/>
    <property type="evidence" value="ECO:0007669"/>
    <property type="project" value="UniProtKB-UniRule"/>
</dbReference>
<dbReference type="NCBIfam" id="TIGR01474">
    <property type="entry name" value="ubiA_proteo"/>
    <property type="match status" value="1"/>
</dbReference>
<dbReference type="FunFam" id="1.10.357.140:FF:000008">
    <property type="entry name" value="4-hydroxybenzoate octaprenyltransferase"/>
    <property type="match status" value="1"/>
</dbReference>
<dbReference type="GO" id="GO:0006744">
    <property type="term" value="P:ubiquinone biosynthetic process"/>
    <property type="evidence" value="ECO:0007669"/>
    <property type="project" value="UniProtKB-UniRule"/>
</dbReference>
<keyword evidence="14" id="KW-1185">Reference proteome</keyword>
<dbReference type="AlphaFoldDB" id="A0A0H3M8R5"/>
<keyword evidence="11" id="KW-0460">Magnesium</keyword>
<evidence type="ECO:0000256" key="12">
    <source>
        <dbReference type="NCBIfam" id="TIGR01474"/>
    </source>
</evidence>
<keyword evidence="8 11" id="KW-0812">Transmembrane</keyword>
<dbReference type="KEGG" id="eru:Erum5790"/>
<dbReference type="PANTHER" id="PTHR11048:SF28">
    <property type="entry name" value="4-HYDROXYBENZOATE POLYPRENYLTRANSFERASE, MITOCHONDRIAL"/>
    <property type="match status" value="1"/>
</dbReference>
<keyword evidence="9 11" id="KW-1133">Transmembrane helix</keyword>
<keyword evidence="4 11" id="KW-1003">Cell membrane</keyword>
<evidence type="ECO:0000313" key="14">
    <source>
        <dbReference type="Proteomes" id="UP000001021"/>
    </source>
</evidence>
<keyword evidence="7 11" id="KW-0831">Ubiquinone biosynthesis</keyword>
<feature type="transmembrane region" description="Helical" evidence="11">
    <location>
        <begin position="276"/>
        <end position="294"/>
    </location>
</feature>
<dbReference type="Gene3D" id="1.20.120.1780">
    <property type="entry name" value="UbiA prenyltransferase"/>
    <property type="match status" value="1"/>
</dbReference>
<dbReference type="EMBL" id="CR925678">
    <property type="protein sequence ID" value="CAI27102.1"/>
    <property type="molecule type" value="Genomic_DNA"/>
</dbReference>
<dbReference type="KEGG" id="erw:ERWE_CDS_06080"/>
<evidence type="ECO:0000256" key="11">
    <source>
        <dbReference type="HAMAP-Rule" id="MF_01635"/>
    </source>
</evidence>
<keyword evidence="6 11" id="KW-0808">Transferase</keyword>
<sequence>MYMLCKLKDVLSDFKGYYFLLRLHSVWIICLLVFPSCTSILLVSNNLLRDTLYMFLCLVGSFLMRSAGCIINDICDRKIDIAVERTKSRPLANGSLSVFQALKVLAVLLLCASVLLVFTNMYTVKISLVTMVLIILYPLAKRCFSWPQLLLGIVFNSGVLMGCTMVIGHLALSSVLLYIGCIFWTLGYDTIYAAQDKKYDMQLGLKSTAIEFGDNIRSWIKRLYIIVITMWVSAGIIAVLHPIFYLAMLIIAGVFYYQYKKSDFDNPGKCMYMFKINIYVGMILFLGALLGRIMR</sequence>
<name>A0A0H3M8R5_EHRRW</name>
<dbReference type="EC" id="2.5.1.39" evidence="11 12"/>
<dbReference type="GO" id="GO:0005886">
    <property type="term" value="C:plasma membrane"/>
    <property type="evidence" value="ECO:0007669"/>
    <property type="project" value="UniProtKB-SubCell"/>
</dbReference>
<dbReference type="InterPro" id="IPR006370">
    <property type="entry name" value="HB_polyprenyltransferase-like"/>
</dbReference>
<comment type="pathway">
    <text evidence="11">Cofactor biosynthesis; ubiquinone biosynthesis.</text>
</comment>